<name>A0ABS8K997_9BURK</name>
<dbReference type="EMBL" id="JAJITC010000002">
    <property type="protein sequence ID" value="MCC8401325.1"/>
    <property type="molecule type" value="Genomic_DNA"/>
</dbReference>
<organism evidence="1 2">
    <name type="scientific">Paraburkholderia translucens</name>
    <dbReference type="NCBI Taxonomy" id="2886945"/>
    <lineage>
        <taxon>Bacteria</taxon>
        <taxon>Pseudomonadati</taxon>
        <taxon>Pseudomonadota</taxon>
        <taxon>Betaproteobacteria</taxon>
        <taxon>Burkholderiales</taxon>
        <taxon>Burkholderiaceae</taxon>
        <taxon>Paraburkholderia</taxon>
    </lineage>
</organism>
<dbReference type="Proteomes" id="UP001430614">
    <property type="component" value="Unassembled WGS sequence"/>
</dbReference>
<evidence type="ECO:0000313" key="1">
    <source>
        <dbReference type="EMBL" id="MCC8401325.1"/>
    </source>
</evidence>
<evidence type="ECO:0000313" key="2">
    <source>
        <dbReference type="Proteomes" id="UP001430614"/>
    </source>
</evidence>
<proteinExistence type="predicted"/>
<keyword evidence="2" id="KW-1185">Reference proteome</keyword>
<gene>
    <name evidence="1" type="ORF">LJ655_05345</name>
</gene>
<comment type="caution">
    <text evidence="1">The sequence shown here is derived from an EMBL/GenBank/DDBJ whole genome shotgun (WGS) entry which is preliminary data.</text>
</comment>
<sequence length="96" mass="10045">MTLDLRIGTTDDFILARINAGRDFSKFKQPCFGVFATAAGECAGRASDARRASSSEDFFGFAPGTVLAQAGAVAYNSRRPRAAGHGNTAVQSLDGN</sequence>
<accession>A0ABS8K997</accession>
<reference evidence="1 2" key="1">
    <citation type="submission" date="2021-11" db="EMBL/GenBank/DDBJ databases">
        <authorList>
            <person name="Oh E.-T."/>
            <person name="Kim S.-B."/>
        </authorList>
    </citation>
    <scope>NUCLEOTIDE SEQUENCE [LARGE SCALE GENOMIC DNA]</scope>
    <source>
        <strain evidence="1 2">MMS20-SJTN17</strain>
    </source>
</reference>
<dbReference type="RefSeq" id="WP_230560208.1">
    <property type="nucleotide sequence ID" value="NZ_JAJITC010000002.1"/>
</dbReference>
<protein>
    <submittedName>
        <fullName evidence="1">Uncharacterized protein</fullName>
    </submittedName>
</protein>